<dbReference type="InterPro" id="IPR012368">
    <property type="entry name" value="OxRdtase_Mopterin-bd_su_IorB"/>
</dbReference>
<dbReference type="KEGG" id="salk:FBQ74_07770"/>
<evidence type="ECO:0000259" key="1">
    <source>
        <dbReference type="SMART" id="SM01008"/>
    </source>
</evidence>
<dbReference type="InterPro" id="IPR000674">
    <property type="entry name" value="Ald_Oxase/Xan_DH_a/b"/>
</dbReference>
<dbReference type="Gene3D" id="3.90.1170.50">
    <property type="entry name" value="Aldehyde oxidase/xanthine dehydrogenase, a/b hammerhead"/>
    <property type="match status" value="1"/>
</dbReference>
<dbReference type="PANTHER" id="PTHR47495">
    <property type="entry name" value="ALDEHYDE DEHYDROGENASE"/>
    <property type="match status" value="1"/>
</dbReference>
<protein>
    <submittedName>
        <fullName evidence="2">Xanthine dehydrogenase family protein molybdopterin-binding subunit</fullName>
    </submittedName>
</protein>
<dbReference type="InterPro" id="IPR046867">
    <property type="entry name" value="AldOxase/xan_DH_MoCoBD2"/>
</dbReference>
<dbReference type="AlphaFoldDB" id="A0A5B7YD84"/>
<evidence type="ECO:0000313" key="2">
    <source>
        <dbReference type="EMBL" id="QCZ93390.1"/>
    </source>
</evidence>
<accession>A0A5B7YD84</accession>
<gene>
    <name evidence="2" type="ORF">FBQ74_07770</name>
</gene>
<dbReference type="Pfam" id="PF20256">
    <property type="entry name" value="MoCoBD_2"/>
    <property type="match status" value="2"/>
</dbReference>
<dbReference type="GO" id="GO:0016491">
    <property type="term" value="F:oxidoreductase activity"/>
    <property type="evidence" value="ECO:0007669"/>
    <property type="project" value="InterPro"/>
</dbReference>
<dbReference type="InterPro" id="IPR008274">
    <property type="entry name" value="AldOxase/xan_DH_MoCoBD1"/>
</dbReference>
<evidence type="ECO:0000313" key="3">
    <source>
        <dbReference type="Proteomes" id="UP000304912"/>
    </source>
</evidence>
<dbReference type="SMART" id="SM01008">
    <property type="entry name" value="Ald_Xan_dh_C"/>
    <property type="match status" value="1"/>
</dbReference>
<feature type="domain" description="Aldehyde oxidase/xanthine dehydrogenase a/b hammerhead" evidence="1">
    <location>
        <begin position="212"/>
        <end position="290"/>
    </location>
</feature>
<dbReference type="EMBL" id="CP039852">
    <property type="protein sequence ID" value="QCZ93390.1"/>
    <property type="molecule type" value="Genomic_DNA"/>
</dbReference>
<dbReference type="InterPro" id="IPR052516">
    <property type="entry name" value="N-heterocyclic_Hydroxylase"/>
</dbReference>
<dbReference type="Gene3D" id="3.30.365.10">
    <property type="entry name" value="Aldehyde oxidase/xanthine dehydrogenase, molybdopterin binding domain"/>
    <property type="match status" value="4"/>
</dbReference>
<dbReference type="OrthoDB" id="9767994at2"/>
<dbReference type="Proteomes" id="UP000304912">
    <property type="component" value="Chromosome"/>
</dbReference>
<dbReference type="PIRSF" id="PIRSF036389">
    <property type="entry name" value="IOR_B"/>
    <property type="match status" value="1"/>
</dbReference>
<dbReference type="PROSITE" id="PS51318">
    <property type="entry name" value="TAT"/>
    <property type="match status" value="1"/>
</dbReference>
<keyword evidence="3" id="KW-1185">Reference proteome</keyword>
<dbReference type="Pfam" id="PF02738">
    <property type="entry name" value="MoCoBD_1"/>
    <property type="match status" value="1"/>
</dbReference>
<organism evidence="2 3">
    <name type="scientific">Salinimonas iocasae</name>
    <dbReference type="NCBI Taxonomy" id="2572577"/>
    <lineage>
        <taxon>Bacteria</taxon>
        <taxon>Pseudomonadati</taxon>
        <taxon>Pseudomonadota</taxon>
        <taxon>Gammaproteobacteria</taxon>
        <taxon>Alteromonadales</taxon>
        <taxon>Alteromonadaceae</taxon>
        <taxon>Alteromonas/Salinimonas group</taxon>
        <taxon>Salinimonas</taxon>
    </lineage>
</organism>
<dbReference type="InterPro" id="IPR037165">
    <property type="entry name" value="AldOxase/xan_DH_Mopterin-bd_sf"/>
</dbReference>
<dbReference type="RefSeq" id="WP_139756135.1">
    <property type="nucleotide sequence ID" value="NZ_CP039852.1"/>
</dbReference>
<dbReference type="SUPFAM" id="SSF56003">
    <property type="entry name" value="Molybdenum cofactor-binding domain"/>
    <property type="match status" value="2"/>
</dbReference>
<sequence>MSTVENQSRRHFLAGSSLVIGFALAPKAMALSSKTKLAQGAKTEQQQLNAFVIVSPDNTVTVLSKHLEMGQGPYTGLTQLVAEELDADWSQMRATASPADDKIYANTVFGMQGTGGSTAIANSYEQFRRAGATAKAMLVAAAAARWQVPTNSLNVKGGVVSDPSSDRQATFGELAKDAAMLNPPSDVSLKKPADFTVIGAKKTRLDTPDKTDGSAVFTLDHYPENLMVAVVARAPYFNAKVKKVNDTKAREIKGVLDIQTVPQGVAVYAEDTWSALQAKAALDIEWDTRDAEQRSSEQIIADYREQMKQTGFEATKRGDVQGLASRDDLDVIEAEFIFPYLAHAPMETLDAVLQQNEDGSITCFNGAQFPGQDKQAISEITGVSAENIHMEIQLAGGSFGRRAQFGSPYMREAAEVFKASGMKRPIKHLHTREDDIQGGFYRPLFIHKIKGYLDKEGEIVGWDQVIAGQPLMKKDELDETSVEGASDLPYKIKNLNVFSHNTTAKVPVLWWRSVGHTHTGFVVEAFLDELLQKAGKDPIEGRLALLPGDSREAGVLKAVAKLIQGKPVAEGRQRGVAVHKSFSTYVAEVADVSVTEEGTPRVHDVYVAVDCGVAVNPDTIRAQMEGGVGFGLGAILFDEIELGEGGKVKQSNFHDYRSLRINEMPNVEVEIVTSSASPTGVGEPGVPPIGPAVANAWRRLTGKPVRRLPINRYEKA</sequence>
<dbReference type="InterPro" id="IPR006311">
    <property type="entry name" value="TAT_signal"/>
</dbReference>
<dbReference type="PANTHER" id="PTHR47495:SF2">
    <property type="entry name" value="ALDEHYDE DEHYDROGENASE"/>
    <property type="match status" value="1"/>
</dbReference>
<proteinExistence type="predicted"/>
<name>A0A5B7YD84_9ALTE</name>
<reference evidence="2 3" key="1">
    <citation type="submission" date="2019-04" db="EMBL/GenBank/DDBJ databases">
        <title>Salinimonas iocasae sp. nov., a halophilic bacterium isolated from the outer tube casing of tubeworms in Okinawa Trough.</title>
        <authorList>
            <person name="Zhang H."/>
            <person name="Wang H."/>
            <person name="Li C."/>
        </authorList>
    </citation>
    <scope>NUCLEOTIDE SEQUENCE [LARGE SCALE GENOMIC DNA]</scope>
    <source>
        <strain evidence="2 3">KX18D6</strain>
    </source>
</reference>